<feature type="active site" evidence="6">
    <location>
        <position position="106"/>
    </location>
</feature>
<comment type="similarity">
    <text evidence="2 7">Belongs to the peptidase S26 family.</text>
</comment>
<evidence type="ECO:0000256" key="3">
    <source>
        <dbReference type="ARBA" id="ARBA00013208"/>
    </source>
</evidence>
<dbReference type="PRINTS" id="PR00727">
    <property type="entry name" value="LEADERPTASE"/>
</dbReference>
<dbReference type="InterPro" id="IPR000223">
    <property type="entry name" value="Pept_S26A_signal_pept_1"/>
</dbReference>
<evidence type="ECO:0000313" key="10">
    <source>
        <dbReference type="Proteomes" id="UP000294547"/>
    </source>
</evidence>
<sequence length="252" mass="28219">MAVTNDKAASGGGIGETIKVVVQALLLALVVRTFLYQPFSIPSASMKHTLLIGDYLFVSKFSYGYSRYSFPFGIVPMEGRVWASAPQRGDIAVFKLPADNSTDYIKRVIGLPGDRIQMREGVLYINDVAVKREHTGRFVEPDVFGTEHAAEIWRETLPNGVSYDTLDLTPNGGADNTRVFEVPPGHYFMMGDNRDNSSDSRVDGSGVGYVPFENLVGRADVIFFSIDESARPWMFWTWPWTVRWDRLFQTLG</sequence>
<gene>
    <name evidence="9" type="ORF">EDD54_0771</name>
</gene>
<keyword evidence="5 7" id="KW-0378">Hydrolase</keyword>
<reference evidence="9 10" key="1">
    <citation type="submission" date="2019-03" db="EMBL/GenBank/DDBJ databases">
        <title>Genomic Encyclopedia of Type Strains, Phase IV (KMG-IV): sequencing the most valuable type-strain genomes for metagenomic binning, comparative biology and taxonomic classification.</title>
        <authorList>
            <person name="Goeker M."/>
        </authorList>
    </citation>
    <scope>NUCLEOTIDE SEQUENCE [LARGE SCALE GENOMIC DNA]</scope>
    <source>
        <strain evidence="9 10">DSM 102969</strain>
    </source>
</reference>
<evidence type="ECO:0000256" key="6">
    <source>
        <dbReference type="PIRSR" id="PIRSR600223-1"/>
    </source>
</evidence>
<dbReference type="PROSITE" id="PS00761">
    <property type="entry name" value="SPASE_I_3"/>
    <property type="match status" value="1"/>
</dbReference>
<evidence type="ECO:0000256" key="4">
    <source>
        <dbReference type="ARBA" id="ARBA00019232"/>
    </source>
</evidence>
<accession>A0A4R6RLP1</accession>
<proteinExistence type="inferred from homology"/>
<dbReference type="InterPro" id="IPR019758">
    <property type="entry name" value="Pept_S26A_signal_pept_1_CS"/>
</dbReference>
<dbReference type="Proteomes" id="UP000294547">
    <property type="component" value="Unassembled WGS sequence"/>
</dbReference>
<evidence type="ECO:0000256" key="7">
    <source>
        <dbReference type="RuleBase" id="RU362042"/>
    </source>
</evidence>
<feature type="active site" evidence="6">
    <location>
        <position position="45"/>
    </location>
</feature>
<dbReference type="EC" id="3.4.21.89" evidence="3 7"/>
<dbReference type="PROSITE" id="PS00760">
    <property type="entry name" value="SPASE_I_2"/>
    <property type="match status" value="1"/>
</dbReference>
<dbReference type="InterPro" id="IPR036286">
    <property type="entry name" value="LexA/Signal_pep-like_sf"/>
</dbReference>
<evidence type="ECO:0000256" key="5">
    <source>
        <dbReference type="ARBA" id="ARBA00022801"/>
    </source>
</evidence>
<dbReference type="GO" id="GO:0016020">
    <property type="term" value="C:membrane"/>
    <property type="evidence" value="ECO:0007669"/>
    <property type="project" value="UniProtKB-SubCell"/>
</dbReference>
<dbReference type="Gene3D" id="2.10.109.10">
    <property type="entry name" value="Umud Fragment, subunit A"/>
    <property type="match status" value="1"/>
</dbReference>
<comment type="caution">
    <text evidence="9">The sequence shown here is derived from an EMBL/GenBank/DDBJ whole genome shotgun (WGS) entry which is preliminary data.</text>
</comment>
<dbReference type="CDD" id="cd06530">
    <property type="entry name" value="S26_SPase_I"/>
    <property type="match status" value="1"/>
</dbReference>
<dbReference type="PANTHER" id="PTHR43390">
    <property type="entry name" value="SIGNAL PEPTIDASE I"/>
    <property type="match status" value="1"/>
</dbReference>
<dbReference type="Pfam" id="PF10502">
    <property type="entry name" value="Peptidase_S26"/>
    <property type="match status" value="1"/>
</dbReference>
<evidence type="ECO:0000313" key="9">
    <source>
        <dbReference type="EMBL" id="TDP86887.1"/>
    </source>
</evidence>
<organism evidence="9 10">
    <name type="scientific">Oharaeibacter diazotrophicus</name>
    <dbReference type="NCBI Taxonomy" id="1920512"/>
    <lineage>
        <taxon>Bacteria</taxon>
        <taxon>Pseudomonadati</taxon>
        <taxon>Pseudomonadota</taxon>
        <taxon>Alphaproteobacteria</taxon>
        <taxon>Hyphomicrobiales</taxon>
        <taxon>Pleomorphomonadaceae</taxon>
        <taxon>Oharaeibacter</taxon>
    </lineage>
</organism>
<name>A0A4R6RLP1_9HYPH</name>
<dbReference type="SUPFAM" id="SSF51306">
    <property type="entry name" value="LexA/Signal peptidase"/>
    <property type="match status" value="1"/>
</dbReference>
<evidence type="ECO:0000256" key="2">
    <source>
        <dbReference type="ARBA" id="ARBA00009370"/>
    </source>
</evidence>
<dbReference type="EMBL" id="SNXY01000006">
    <property type="protein sequence ID" value="TDP86887.1"/>
    <property type="molecule type" value="Genomic_DNA"/>
</dbReference>
<dbReference type="PANTHER" id="PTHR43390:SF1">
    <property type="entry name" value="CHLOROPLAST PROCESSING PEPTIDASE"/>
    <property type="match status" value="1"/>
</dbReference>
<dbReference type="InterPro" id="IPR019757">
    <property type="entry name" value="Pept_S26A_signal_pept_1_Lys-AS"/>
</dbReference>
<dbReference type="NCBIfam" id="TIGR02227">
    <property type="entry name" value="sigpep_I_bact"/>
    <property type="match status" value="1"/>
</dbReference>
<dbReference type="RefSeq" id="WP_126536413.1">
    <property type="nucleotide sequence ID" value="NZ_BSPM01000008.1"/>
</dbReference>
<dbReference type="GO" id="GO:0009003">
    <property type="term" value="F:signal peptidase activity"/>
    <property type="evidence" value="ECO:0007669"/>
    <property type="project" value="UniProtKB-EC"/>
</dbReference>
<protein>
    <recommendedName>
        <fullName evidence="4 7">Signal peptidase I</fullName>
        <ecNumber evidence="3 7">3.4.21.89</ecNumber>
    </recommendedName>
</protein>
<evidence type="ECO:0000256" key="1">
    <source>
        <dbReference type="ARBA" id="ARBA00000677"/>
    </source>
</evidence>
<comment type="subcellular location">
    <subcellularLocation>
        <location evidence="7">Membrane</location>
        <topology evidence="7">Single-pass type II membrane protein</topology>
    </subcellularLocation>
</comment>
<dbReference type="GO" id="GO:0004252">
    <property type="term" value="F:serine-type endopeptidase activity"/>
    <property type="evidence" value="ECO:0007669"/>
    <property type="project" value="InterPro"/>
</dbReference>
<feature type="domain" description="Peptidase S26" evidence="8">
    <location>
        <begin position="16"/>
        <end position="224"/>
    </location>
</feature>
<keyword evidence="7" id="KW-0645">Protease</keyword>
<evidence type="ECO:0000259" key="8">
    <source>
        <dbReference type="Pfam" id="PF10502"/>
    </source>
</evidence>
<comment type="catalytic activity">
    <reaction evidence="1 7">
        <text>Cleavage of hydrophobic, N-terminal signal or leader sequences from secreted and periplasmic proteins.</text>
        <dbReference type="EC" id="3.4.21.89"/>
    </reaction>
</comment>
<dbReference type="InterPro" id="IPR019533">
    <property type="entry name" value="Peptidase_S26"/>
</dbReference>
<keyword evidence="10" id="KW-1185">Reference proteome</keyword>
<dbReference type="AlphaFoldDB" id="A0A4R6RLP1"/>
<dbReference type="GO" id="GO:0006465">
    <property type="term" value="P:signal peptide processing"/>
    <property type="evidence" value="ECO:0007669"/>
    <property type="project" value="InterPro"/>
</dbReference>
<dbReference type="OrthoDB" id="9815782at2"/>